<protein>
    <submittedName>
        <fullName evidence="1">Uncharacterized protein</fullName>
    </submittedName>
</protein>
<reference evidence="1" key="1">
    <citation type="journal article" date="2020" name="Stud. Mycol.">
        <title>101 Dothideomycetes genomes: a test case for predicting lifestyles and emergence of pathogens.</title>
        <authorList>
            <person name="Haridas S."/>
            <person name="Albert R."/>
            <person name="Binder M."/>
            <person name="Bloem J."/>
            <person name="Labutti K."/>
            <person name="Salamov A."/>
            <person name="Andreopoulos B."/>
            <person name="Baker S."/>
            <person name="Barry K."/>
            <person name="Bills G."/>
            <person name="Bluhm B."/>
            <person name="Cannon C."/>
            <person name="Castanera R."/>
            <person name="Culley D."/>
            <person name="Daum C."/>
            <person name="Ezra D."/>
            <person name="Gonzalez J."/>
            <person name="Henrissat B."/>
            <person name="Kuo A."/>
            <person name="Liang C."/>
            <person name="Lipzen A."/>
            <person name="Lutzoni F."/>
            <person name="Magnuson J."/>
            <person name="Mondo S."/>
            <person name="Nolan M."/>
            <person name="Ohm R."/>
            <person name="Pangilinan J."/>
            <person name="Park H.-J."/>
            <person name="Ramirez L."/>
            <person name="Alfaro M."/>
            <person name="Sun H."/>
            <person name="Tritt A."/>
            <person name="Yoshinaga Y."/>
            <person name="Zwiers L.-H."/>
            <person name="Turgeon B."/>
            <person name="Goodwin S."/>
            <person name="Spatafora J."/>
            <person name="Crous P."/>
            <person name="Grigoriev I."/>
        </authorList>
    </citation>
    <scope>NUCLEOTIDE SEQUENCE</scope>
    <source>
        <strain evidence="1">CBS 207.26</strain>
    </source>
</reference>
<proteinExistence type="predicted"/>
<accession>A0A6A6DGB8</accession>
<feature type="non-terminal residue" evidence="1">
    <location>
        <position position="1"/>
    </location>
</feature>
<dbReference type="InterPro" id="IPR043502">
    <property type="entry name" value="DNA/RNA_pol_sf"/>
</dbReference>
<dbReference type="Proteomes" id="UP000800200">
    <property type="component" value="Unassembled WGS sequence"/>
</dbReference>
<name>A0A6A6DGB8_9PEZI</name>
<gene>
    <name evidence="1" type="ORF">K469DRAFT_601175</name>
</gene>
<sequence>VNLVLKKLSTISLHLDIKKYKFKTKSMKYLGFIIKVKNKIVVNPDKAKDVLLWLTLINIKEVYSFLRFMRFCR</sequence>
<evidence type="ECO:0000313" key="2">
    <source>
        <dbReference type="Proteomes" id="UP000800200"/>
    </source>
</evidence>
<dbReference type="EMBL" id="ML994680">
    <property type="protein sequence ID" value="KAF2178003.1"/>
    <property type="molecule type" value="Genomic_DNA"/>
</dbReference>
<organism evidence="1 2">
    <name type="scientific">Zopfia rhizophila CBS 207.26</name>
    <dbReference type="NCBI Taxonomy" id="1314779"/>
    <lineage>
        <taxon>Eukaryota</taxon>
        <taxon>Fungi</taxon>
        <taxon>Dikarya</taxon>
        <taxon>Ascomycota</taxon>
        <taxon>Pezizomycotina</taxon>
        <taxon>Dothideomycetes</taxon>
        <taxon>Dothideomycetes incertae sedis</taxon>
        <taxon>Zopfiaceae</taxon>
        <taxon>Zopfia</taxon>
    </lineage>
</organism>
<keyword evidence="2" id="KW-1185">Reference proteome</keyword>
<evidence type="ECO:0000313" key="1">
    <source>
        <dbReference type="EMBL" id="KAF2178003.1"/>
    </source>
</evidence>
<dbReference type="AlphaFoldDB" id="A0A6A6DGB8"/>
<dbReference type="SUPFAM" id="SSF56672">
    <property type="entry name" value="DNA/RNA polymerases"/>
    <property type="match status" value="1"/>
</dbReference>